<dbReference type="GO" id="GO:0010772">
    <property type="term" value="P:meiotic DNA recombinase assembly involved in reciprocal meiotic recombination"/>
    <property type="evidence" value="ECO:0007669"/>
    <property type="project" value="TreeGrafter"/>
</dbReference>
<dbReference type="Proteomes" id="UP000249757">
    <property type="component" value="Unassembled WGS sequence"/>
</dbReference>
<reference evidence="5 7" key="1">
    <citation type="journal article" date="2018" name="BMC Genomics">
        <title>Comparative genomics of the wheat fungal pathogen Pyrenophora tritici-repentis reveals chromosomal variations and genome plasticity.</title>
        <authorList>
            <person name="Moolhuijzen P."/>
            <person name="See P.T."/>
            <person name="Hane J.K."/>
            <person name="Shi G."/>
            <person name="Liu Z."/>
            <person name="Oliver R.P."/>
            <person name="Moffat C.S."/>
        </authorList>
    </citation>
    <scope>NUCLEOTIDE SEQUENCE [LARGE SCALE GENOMIC DNA]</scope>
    <source>
        <strain evidence="5">M4</strain>
    </source>
</reference>
<dbReference type="PANTHER" id="PTHR28529:SF2">
    <property type="entry name" value="DNA REPAIR PROTEIN SWI5 HOMOLOG"/>
    <property type="match status" value="1"/>
</dbReference>
<dbReference type="GO" id="GO:0034974">
    <property type="term" value="C:Swi5-Swi2 complex"/>
    <property type="evidence" value="ECO:0007669"/>
    <property type="project" value="TreeGrafter"/>
</dbReference>
<gene>
    <name evidence="6" type="ORF">Ptr86124_001313</name>
    <name evidence="5" type="ORF">PtrM4_014270</name>
</gene>
<name>A0A2W1D748_9PLEO</name>
<sequence>MAIEKGITEVADSEDELMTSSPMVVSDEAAQDKLCAIALVPSQERQDACQAADCTHQTRVESNANTTADNAKCLGRSPNDASLKDDASIVEETNVGAQDGAHVPTHIGNTDMQQQDADRVADKETTIVLFEDQGEVMPVTQQLSVTGNEQQKPAENDKHAAAHALSDISIEDATHTIQALPTMSTDTRAQASITGFSDCATSELTNLGPLPVTAMQGHTSCPTIGKVEDSENTFRDLRAVDACWPTTGPDESATYAQKAIPSIHSDQSLREKYGEEHCRTEETLAPKEVTDGNFDIPPPVQTASLAQSDSSAQPDPMSTSVVPLKTPQEVTVAELKAQKGALLAALGALPAIQVLMEETASSDAETDNGTDDPTEADIMSAANRIVKEHIKLLHEYNELKDVGQGLMGLIADQRGVRIVEVQEEFGIDAND</sequence>
<dbReference type="AlphaFoldDB" id="A0A2W1D748"/>
<dbReference type="EMBL" id="NQIK02000001">
    <property type="protein sequence ID" value="KAF7577187.1"/>
    <property type="molecule type" value="Genomic_DNA"/>
</dbReference>
<dbReference type="EMBL" id="NRDI02000001">
    <property type="protein sequence ID" value="KAI1520945.1"/>
    <property type="molecule type" value="Genomic_DNA"/>
</dbReference>
<reference evidence="6" key="2">
    <citation type="submission" date="2021-05" db="EMBL/GenBank/DDBJ databases">
        <authorList>
            <person name="Moolhuijzen P.M."/>
            <person name="Moffat C.S."/>
        </authorList>
    </citation>
    <scope>NUCLEOTIDE SEQUENCE</scope>
    <source>
        <strain evidence="6">86-124</strain>
    </source>
</reference>
<dbReference type="OrthoDB" id="255837at2759"/>
<evidence type="ECO:0000256" key="4">
    <source>
        <dbReference type="SAM" id="MobiDB-lite"/>
    </source>
</evidence>
<dbReference type="Gene3D" id="1.20.5.170">
    <property type="match status" value="1"/>
</dbReference>
<keyword evidence="8" id="KW-1185">Reference proteome</keyword>
<keyword evidence="3" id="KW-0234">DNA repair</keyword>
<evidence type="ECO:0000256" key="2">
    <source>
        <dbReference type="ARBA" id="ARBA00022763"/>
    </source>
</evidence>
<evidence type="ECO:0000313" key="5">
    <source>
        <dbReference type="EMBL" id="KAF7577187.1"/>
    </source>
</evidence>
<dbReference type="GO" id="GO:0000709">
    <property type="term" value="P:meiotic joint molecule formation"/>
    <property type="evidence" value="ECO:0007669"/>
    <property type="project" value="TreeGrafter"/>
</dbReference>
<reference evidence="6" key="3">
    <citation type="journal article" date="2022" name="bioRxiv">
        <title>A global pangenome for the wheat fungal pathogen Pyrenophora tritici-repentis and prediction of effector protein structural homology.</title>
        <authorList>
            <person name="Moolhuijzen P."/>
            <person name="See P.T."/>
            <person name="Shi G."/>
            <person name="Powell H.R."/>
            <person name="Cockram J."/>
            <person name="Jorgensen L.N."/>
            <person name="Benslimane H."/>
            <person name="Strelkov S.E."/>
            <person name="Turner J."/>
            <person name="Liu Z."/>
            <person name="Moffat C.S."/>
        </authorList>
    </citation>
    <scope>NUCLEOTIDE SEQUENCE</scope>
    <source>
        <strain evidence="6">86-124</strain>
    </source>
</reference>
<evidence type="ECO:0000313" key="7">
    <source>
        <dbReference type="Proteomes" id="UP000245464"/>
    </source>
</evidence>
<reference evidence="8" key="4">
    <citation type="journal article" date="2022" name="Microb. Genom.">
        <title>A global pangenome for the wheat fungal pathogen Pyrenophora tritici-repentis and prediction of effector protein structural homology.</title>
        <authorList>
            <person name="Moolhuijzen P.M."/>
            <person name="See P.T."/>
            <person name="Shi G."/>
            <person name="Powell H.R."/>
            <person name="Cockram J."/>
            <person name="Jorgensen L.N."/>
            <person name="Benslimane H."/>
            <person name="Strelkov S.E."/>
            <person name="Turner J."/>
            <person name="Liu Z."/>
            <person name="Moffat C.S."/>
        </authorList>
    </citation>
    <scope>NUCLEOTIDE SEQUENCE [LARGE SCALE GENOMIC DNA]</scope>
</reference>
<dbReference type="Proteomes" id="UP000245464">
    <property type="component" value="Chromosome 1"/>
</dbReference>
<keyword evidence="2" id="KW-0227">DNA damage</keyword>
<feature type="compositionally biased region" description="Polar residues" evidence="4">
    <location>
        <begin position="301"/>
        <end position="321"/>
    </location>
</feature>
<dbReference type="OMA" id="KLCAMAR"/>
<comment type="caution">
    <text evidence="5">The sequence shown here is derived from an EMBL/GenBank/DDBJ whole genome shotgun (WGS) entry which is preliminary data.</text>
</comment>
<dbReference type="PANTHER" id="PTHR28529">
    <property type="entry name" value="DNA REPAIR PROTEIN SWI5 HOMOLOG"/>
    <property type="match status" value="1"/>
</dbReference>
<protein>
    <submittedName>
        <fullName evidence="5">DNA repair protein Swi5-Sae3</fullName>
    </submittedName>
    <submittedName>
        <fullName evidence="6">DNA repair protein Swi5/Sae3</fullName>
    </submittedName>
</protein>
<dbReference type="InterPro" id="IPR010760">
    <property type="entry name" value="DNA-repair_Swi5"/>
</dbReference>
<organism evidence="5 7">
    <name type="scientific">Pyrenophora tritici-repentis</name>
    <dbReference type="NCBI Taxonomy" id="45151"/>
    <lineage>
        <taxon>Eukaryota</taxon>
        <taxon>Fungi</taxon>
        <taxon>Dikarya</taxon>
        <taxon>Ascomycota</taxon>
        <taxon>Pezizomycotina</taxon>
        <taxon>Dothideomycetes</taxon>
        <taxon>Pleosporomycetidae</taxon>
        <taxon>Pleosporales</taxon>
        <taxon>Pleosporineae</taxon>
        <taxon>Pleosporaceae</taxon>
        <taxon>Pyrenophora</taxon>
    </lineage>
</organism>
<proteinExistence type="inferred from homology"/>
<accession>A0A2W1D748</accession>
<evidence type="ECO:0000313" key="6">
    <source>
        <dbReference type="EMBL" id="KAI1520945.1"/>
    </source>
</evidence>
<evidence type="ECO:0000256" key="1">
    <source>
        <dbReference type="ARBA" id="ARBA00008060"/>
    </source>
</evidence>
<evidence type="ECO:0000256" key="3">
    <source>
        <dbReference type="ARBA" id="ARBA00023204"/>
    </source>
</evidence>
<dbReference type="Pfam" id="PF07061">
    <property type="entry name" value="Swi5"/>
    <property type="match status" value="1"/>
</dbReference>
<comment type="similarity">
    <text evidence="1">Belongs to the SWI5/SAE3 family.</text>
</comment>
<evidence type="ECO:0000313" key="8">
    <source>
        <dbReference type="Proteomes" id="UP000249757"/>
    </source>
</evidence>
<dbReference type="GO" id="GO:0032798">
    <property type="term" value="C:Swi5-Sfr1 complex"/>
    <property type="evidence" value="ECO:0007669"/>
    <property type="project" value="TreeGrafter"/>
</dbReference>
<feature type="region of interest" description="Disordered" evidence="4">
    <location>
        <begin position="289"/>
        <end position="321"/>
    </location>
</feature>